<dbReference type="InterPro" id="IPR038750">
    <property type="entry name" value="YczE/YyaS-like"/>
</dbReference>
<dbReference type="PANTHER" id="PTHR40078">
    <property type="entry name" value="INTEGRAL MEMBRANE PROTEIN-RELATED"/>
    <property type="match status" value="1"/>
</dbReference>
<evidence type="ECO:0000313" key="3">
    <source>
        <dbReference type="Proteomes" id="UP000014417"/>
    </source>
</evidence>
<organism evidence="2 3">
    <name type="scientific">Propionimicrobium lymphophilum ACS-093-V-SCH5</name>
    <dbReference type="NCBI Taxonomy" id="883161"/>
    <lineage>
        <taxon>Bacteria</taxon>
        <taxon>Bacillati</taxon>
        <taxon>Actinomycetota</taxon>
        <taxon>Actinomycetes</taxon>
        <taxon>Propionibacteriales</taxon>
        <taxon>Propionibacteriaceae</taxon>
        <taxon>Propionimicrobium</taxon>
    </lineage>
</organism>
<dbReference type="PATRIC" id="fig|883161.3.peg.2049"/>
<feature type="transmembrane region" description="Helical" evidence="1">
    <location>
        <begin position="86"/>
        <end position="106"/>
    </location>
</feature>
<dbReference type="HOGENOM" id="CLU_083843_1_0_11"/>
<keyword evidence="1" id="KW-0472">Membrane</keyword>
<reference evidence="2 3" key="1">
    <citation type="submission" date="2013-04" db="EMBL/GenBank/DDBJ databases">
        <title>The Genome Sequence of Propionimicrobium lymphophilum ACS-093-V-SCH5.</title>
        <authorList>
            <consortium name="The Broad Institute Genomics Platform"/>
            <person name="Earl A."/>
            <person name="Ward D."/>
            <person name="Feldgarden M."/>
            <person name="Gevers D."/>
            <person name="Saerens B."/>
            <person name="Vaneechoutte M."/>
            <person name="Walker B."/>
            <person name="Young S."/>
            <person name="Zeng Q."/>
            <person name="Gargeya S."/>
            <person name="Fitzgerald M."/>
            <person name="Haas B."/>
            <person name="Abouelleil A."/>
            <person name="Allen A.W."/>
            <person name="Alvarado L."/>
            <person name="Arachchi H.M."/>
            <person name="Berlin A.M."/>
            <person name="Chapman S.B."/>
            <person name="Gainer-Dewar J."/>
            <person name="Goldberg J."/>
            <person name="Griggs A."/>
            <person name="Gujja S."/>
            <person name="Hansen M."/>
            <person name="Howarth C."/>
            <person name="Imamovic A."/>
            <person name="Ireland A."/>
            <person name="Larimer J."/>
            <person name="McCowan C."/>
            <person name="Murphy C."/>
            <person name="Pearson M."/>
            <person name="Poon T.W."/>
            <person name="Priest M."/>
            <person name="Roberts A."/>
            <person name="Saif S."/>
            <person name="Shea T."/>
            <person name="Sisk P."/>
            <person name="Sykes S."/>
            <person name="Wortman J."/>
            <person name="Nusbaum C."/>
            <person name="Birren B."/>
        </authorList>
    </citation>
    <scope>NUCLEOTIDE SEQUENCE [LARGE SCALE GENOMIC DNA]</scope>
    <source>
        <strain evidence="2 3">ACS-093-V-SCH5</strain>
    </source>
</reference>
<feature type="transmembrane region" description="Helical" evidence="1">
    <location>
        <begin position="21"/>
        <end position="40"/>
    </location>
</feature>
<dbReference type="Proteomes" id="UP000014417">
    <property type="component" value="Unassembled WGS sequence"/>
</dbReference>
<feature type="transmembrane region" description="Helical" evidence="1">
    <location>
        <begin position="60"/>
        <end position="79"/>
    </location>
</feature>
<keyword evidence="3" id="KW-1185">Reference proteome</keyword>
<keyword evidence="1" id="KW-0812">Transmembrane</keyword>
<sequence length="226" mass="24983">MLELIRDPKQWTWRPNSLLRRIVLCFVGVMIVSLGTAICLHGKTGVDPFTALQQSVTEVTGLSLAVLSPIINLVMLILIIPFDRKIFGLGTLMNALLFGVFVTVFLDVLEGFYTFEYSLGGMLVHLVIGLTLYCLGLSIYISTDIGQGAADGLAPVLTRKFKNVSYRTFRIGQDVISALIALIILRFDLSRSSVGVGTLIMSLFIGVIVDFFNRTVSNWLISYLRL</sequence>
<feature type="transmembrane region" description="Helical" evidence="1">
    <location>
        <begin position="193"/>
        <end position="212"/>
    </location>
</feature>
<dbReference type="AlphaFoldDB" id="S2W023"/>
<dbReference type="Pfam" id="PF19700">
    <property type="entry name" value="DUF6198"/>
    <property type="match status" value="1"/>
</dbReference>
<evidence type="ECO:0000313" key="2">
    <source>
        <dbReference type="EMBL" id="EPD32486.1"/>
    </source>
</evidence>
<dbReference type="STRING" id="883161.HMPREF9306_02058"/>
<comment type="caution">
    <text evidence="2">The sequence shown here is derived from an EMBL/GenBank/DDBJ whole genome shotgun (WGS) entry which is preliminary data.</text>
</comment>
<dbReference type="EMBL" id="AGZR01000009">
    <property type="protein sequence ID" value="EPD32486.1"/>
    <property type="molecule type" value="Genomic_DNA"/>
</dbReference>
<accession>S2W023</accession>
<dbReference type="OrthoDB" id="9814474at2"/>
<dbReference type="PANTHER" id="PTHR40078:SF1">
    <property type="entry name" value="INTEGRAL MEMBRANE PROTEIN"/>
    <property type="match status" value="1"/>
</dbReference>
<evidence type="ECO:0000256" key="1">
    <source>
        <dbReference type="SAM" id="Phobius"/>
    </source>
</evidence>
<evidence type="ECO:0008006" key="4">
    <source>
        <dbReference type="Google" id="ProtNLM"/>
    </source>
</evidence>
<dbReference type="RefSeq" id="WP_016456861.1">
    <property type="nucleotide sequence ID" value="NZ_KE150269.1"/>
</dbReference>
<name>S2W023_9ACTN</name>
<protein>
    <recommendedName>
        <fullName evidence="4">Integral membrane protein</fullName>
    </recommendedName>
</protein>
<gene>
    <name evidence="2" type="ORF">HMPREF9306_02058</name>
</gene>
<keyword evidence="1" id="KW-1133">Transmembrane helix</keyword>
<proteinExistence type="predicted"/>
<feature type="transmembrane region" description="Helical" evidence="1">
    <location>
        <begin position="118"/>
        <end position="141"/>
    </location>
</feature>